<dbReference type="Pfam" id="PF00847">
    <property type="entry name" value="AP2"/>
    <property type="match status" value="1"/>
</dbReference>
<dbReference type="EMBL" id="JACEFO010002303">
    <property type="protein sequence ID" value="KAF8667134.1"/>
    <property type="molecule type" value="Genomic_DNA"/>
</dbReference>
<dbReference type="InterPro" id="IPR016177">
    <property type="entry name" value="DNA-bd_dom_sf"/>
</dbReference>
<dbReference type="InterPro" id="IPR001471">
    <property type="entry name" value="AP2/ERF_dom"/>
</dbReference>
<accession>A0A835AS46</accession>
<name>A0A835AS46_9POAL</name>
<feature type="domain" description="AP2/ERF" evidence="10">
    <location>
        <begin position="277"/>
        <end position="334"/>
    </location>
</feature>
<feature type="compositionally biased region" description="Low complexity" evidence="9">
    <location>
        <begin position="229"/>
        <end position="239"/>
    </location>
</feature>
<dbReference type="SUPFAM" id="SSF54171">
    <property type="entry name" value="DNA-binding domain"/>
    <property type="match status" value="1"/>
</dbReference>
<gene>
    <name evidence="11" type="ORF">HU200_053321</name>
</gene>
<evidence type="ECO:0000256" key="8">
    <source>
        <dbReference type="ARBA" id="ARBA00024343"/>
    </source>
</evidence>
<feature type="region of interest" description="Disordered" evidence="9">
    <location>
        <begin position="200"/>
        <end position="272"/>
    </location>
</feature>
<comment type="subcellular location">
    <subcellularLocation>
        <location evidence="1">Nucleus</location>
    </subcellularLocation>
</comment>
<evidence type="ECO:0000313" key="11">
    <source>
        <dbReference type="EMBL" id="KAF8667134.1"/>
    </source>
</evidence>
<dbReference type="SMART" id="SM00380">
    <property type="entry name" value="AP2"/>
    <property type="match status" value="1"/>
</dbReference>
<dbReference type="PANTHER" id="PTHR31241:SF62">
    <property type="entry name" value="DEHYDRATION-RESPONSIVE ELEMENT-BINDING PROTEIN 2D"/>
    <property type="match status" value="1"/>
</dbReference>
<dbReference type="OrthoDB" id="550883at2759"/>
<protein>
    <recommendedName>
        <fullName evidence="10">AP2/ERF domain-containing protein</fullName>
    </recommendedName>
</protein>
<evidence type="ECO:0000259" key="10">
    <source>
        <dbReference type="PROSITE" id="PS51032"/>
    </source>
</evidence>
<keyword evidence="5" id="KW-0010">Activator</keyword>
<evidence type="ECO:0000313" key="12">
    <source>
        <dbReference type="Proteomes" id="UP000636709"/>
    </source>
</evidence>
<keyword evidence="2" id="KW-0805">Transcription regulation</keyword>
<feature type="region of interest" description="Disordered" evidence="9">
    <location>
        <begin position="506"/>
        <end position="551"/>
    </location>
</feature>
<dbReference type="CDD" id="cd00018">
    <property type="entry name" value="AP2"/>
    <property type="match status" value="1"/>
</dbReference>
<feature type="compositionally biased region" description="Basic residues" evidence="9">
    <location>
        <begin position="255"/>
        <end position="265"/>
    </location>
</feature>
<dbReference type="PROSITE" id="PS51032">
    <property type="entry name" value="AP2_ERF"/>
    <property type="match status" value="1"/>
</dbReference>
<reference evidence="11" key="1">
    <citation type="submission" date="2020-07" db="EMBL/GenBank/DDBJ databases">
        <title>Genome sequence and genetic diversity analysis of an under-domesticated orphan crop, white fonio (Digitaria exilis).</title>
        <authorList>
            <person name="Bennetzen J.L."/>
            <person name="Chen S."/>
            <person name="Ma X."/>
            <person name="Wang X."/>
            <person name="Yssel A.E.J."/>
            <person name="Chaluvadi S.R."/>
            <person name="Johnson M."/>
            <person name="Gangashetty P."/>
            <person name="Hamidou F."/>
            <person name="Sanogo M.D."/>
            <person name="Zwaenepoel A."/>
            <person name="Wallace J."/>
            <person name="Van De Peer Y."/>
            <person name="Van Deynze A."/>
        </authorList>
    </citation>
    <scope>NUCLEOTIDE SEQUENCE</scope>
    <source>
        <tissue evidence="11">Leaves</tissue>
    </source>
</reference>
<keyword evidence="4" id="KW-0238">DNA-binding</keyword>
<dbReference type="GO" id="GO:0045893">
    <property type="term" value="P:positive regulation of DNA-templated transcription"/>
    <property type="evidence" value="ECO:0007669"/>
    <property type="project" value="TreeGrafter"/>
</dbReference>
<keyword evidence="12" id="KW-1185">Reference proteome</keyword>
<feature type="compositionally biased region" description="Gly residues" evidence="9">
    <location>
        <begin position="243"/>
        <end position="252"/>
    </location>
</feature>
<sequence length="564" mass="59900">MPWQAPTSAWTQAHKSATHVPSISPSSVPYVAAAAGPGPHGWLAGVLQDRNFQQFGEGAEVSRRRDHTCARWRAGRRVSRQADLTPCRRHMAVAAATTVAPPPYTHTEAPCSCQAPPGHLATRRLPLVSIPPLLAFIASACMPTASPHLPSSLPGTAKPPPPAKPSSRPDPAPDLVVAAVMDVMATQHQQQRLPLPRFHHQSMHHHQSQQGMVDAAAAGDGCQLPSPPTQQQQQQRSSSNKVTGGGGGGGGRKCCPLRRSRKGCMKGKGGPENQRCPFRGVRQRTWGKWVAEIREPNRGARLWLGTFATALDAARAYDAAARALYGDCARLNLLPPPPAAAAVVPHSSAPPPTSSGMMVVNKASPSSSPDAVAAGHHPSHHQQQQQYNYKQEAMAPPPMAMMMMAAAPCCSAADASSNSTNCGSNYSSSSSAAIEQMMMVDELAAEDFEDYVTRLPKAEDFGLGGFQQVPPEVFDEAAGGAIWDDDDHAAAGWPATTTTAMMVDSSSDSALSQQRGLRRRLLASSAPSFDRRSPPSAAMDNLASPRMDRAGVRGELKWIDGERG</sequence>
<dbReference type="GO" id="GO:0003700">
    <property type="term" value="F:DNA-binding transcription factor activity"/>
    <property type="evidence" value="ECO:0007669"/>
    <property type="project" value="InterPro"/>
</dbReference>
<evidence type="ECO:0000256" key="1">
    <source>
        <dbReference type="ARBA" id="ARBA00004123"/>
    </source>
</evidence>
<dbReference type="Gene3D" id="3.30.730.10">
    <property type="entry name" value="AP2/ERF domain"/>
    <property type="match status" value="1"/>
</dbReference>
<evidence type="ECO:0000256" key="4">
    <source>
        <dbReference type="ARBA" id="ARBA00023125"/>
    </source>
</evidence>
<comment type="similarity">
    <text evidence="8">Belongs to the AP2/ERF transcription factor family. ERF subfamily.</text>
</comment>
<dbReference type="InterPro" id="IPR036955">
    <property type="entry name" value="AP2/ERF_dom_sf"/>
</dbReference>
<evidence type="ECO:0000256" key="9">
    <source>
        <dbReference type="SAM" id="MobiDB-lite"/>
    </source>
</evidence>
<dbReference type="GO" id="GO:0000976">
    <property type="term" value="F:transcription cis-regulatory region binding"/>
    <property type="evidence" value="ECO:0007669"/>
    <property type="project" value="TreeGrafter"/>
</dbReference>
<proteinExistence type="inferred from homology"/>
<dbReference type="Proteomes" id="UP000636709">
    <property type="component" value="Unassembled WGS sequence"/>
</dbReference>
<evidence type="ECO:0000256" key="6">
    <source>
        <dbReference type="ARBA" id="ARBA00023163"/>
    </source>
</evidence>
<feature type="region of interest" description="Disordered" evidence="9">
    <location>
        <begin position="362"/>
        <end position="385"/>
    </location>
</feature>
<feature type="region of interest" description="Disordered" evidence="9">
    <location>
        <begin position="148"/>
        <end position="173"/>
    </location>
</feature>
<comment type="caution">
    <text evidence="11">The sequence shown here is derived from an EMBL/GenBank/DDBJ whole genome shotgun (WGS) entry which is preliminary data.</text>
</comment>
<dbReference type="FunFam" id="3.30.730.10:FF:000001">
    <property type="entry name" value="Ethylene-responsive transcription factor 2"/>
    <property type="match status" value="1"/>
</dbReference>
<dbReference type="PANTHER" id="PTHR31241">
    <property type="entry name" value="DEHYDRATION-RESPONSIVE ELEMENT-BINDING PROTEIN 2C"/>
    <property type="match status" value="1"/>
</dbReference>
<keyword evidence="3" id="KW-0346">Stress response</keyword>
<feature type="compositionally biased region" description="Low complexity" evidence="9">
    <location>
        <begin position="363"/>
        <end position="385"/>
    </location>
</feature>
<evidence type="ECO:0000256" key="5">
    <source>
        <dbReference type="ARBA" id="ARBA00023159"/>
    </source>
</evidence>
<evidence type="ECO:0000256" key="2">
    <source>
        <dbReference type="ARBA" id="ARBA00023015"/>
    </source>
</evidence>
<keyword evidence="7" id="KW-0539">Nucleus</keyword>
<evidence type="ECO:0000256" key="7">
    <source>
        <dbReference type="ARBA" id="ARBA00023242"/>
    </source>
</evidence>
<dbReference type="GO" id="GO:0006950">
    <property type="term" value="P:response to stress"/>
    <property type="evidence" value="ECO:0007669"/>
    <property type="project" value="TreeGrafter"/>
</dbReference>
<dbReference type="AlphaFoldDB" id="A0A835AS46"/>
<dbReference type="GO" id="GO:0005634">
    <property type="term" value="C:nucleus"/>
    <property type="evidence" value="ECO:0007669"/>
    <property type="project" value="UniProtKB-SubCell"/>
</dbReference>
<keyword evidence="6" id="KW-0804">Transcription</keyword>
<organism evidence="11 12">
    <name type="scientific">Digitaria exilis</name>
    <dbReference type="NCBI Taxonomy" id="1010633"/>
    <lineage>
        <taxon>Eukaryota</taxon>
        <taxon>Viridiplantae</taxon>
        <taxon>Streptophyta</taxon>
        <taxon>Embryophyta</taxon>
        <taxon>Tracheophyta</taxon>
        <taxon>Spermatophyta</taxon>
        <taxon>Magnoliopsida</taxon>
        <taxon>Liliopsida</taxon>
        <taxon>Poales</taxon>
        <taxon>Poaceae</taxon>
        <taxon>PACMAD clade</taxon>
        <taxon>Panicoideae</taxon>
        <taxon>Panicodae</taxon>
        <taxon>Paniceae</taxon>
        <taxon>Anthephorinae</taxon>
        <taxon>Digitaria</taxon>
    </lineage>
</organism>
<dbReference type="PRINTS" id="PR00367">
    <property type="entry name" value="ETHRSPELEMNT"/>
</dbReference>
<evidence type="ECO:0000256" key="3">
    <source>
        <dbReference type="ARBA" id="ARBA00023016"/>
    </source>
</evidence>
<feature type="compositionally biased region" description="Pro residues" evidence="9">
    <location>
        <begin position="157"/>
        <end position="172"/>
    </location>
</feature>